<dbReference type="Pfam" id="PF01082">
    <property type="entry name" value="Cu2_monooxygen"/>
    <property type="match status" value="1"/>
</dbReference>
<protein>
    <recommendedName>
        <fullName evidence="2">DOMON domain-containing protein</fullName>
    </recommendedName>
</protein>
<dbReference type="EMBL" id="CAJNOQ010016915">
    <property type="protein sequence ID" value="CAF1389723.1"/>
    <property type="molecule type" value="Genomic_DNA"/>
</dbReference>
<dbReference type="GO" id="GO:0030667">
    <property type="term" value="C:secretory granule membrane"/>
    <property type="evidence" value="ECO:0007669"/>
    <property type="project" value="TreeGrafter"/>
</dbReference>
<keyword evidence="5" id="KW-1185">Reference proteome</keyword>
<dbReference type="CDD" id="cd09631">
    <property type="entry name" value="DOMON_DOH"/>
    <property type="match status" value="1"/>
</dbReference>
<dbReference type="PANTHER" id="PTHR10157:SF23">
    <property type="entry name" value="MOXD1 HOMOLOG 1"/>
    <property type="match status" value="1"/>
</dbReference>
<comment type="similarity">
    <text evidence="1">Belongs to the copper type II ascorbate-dependent monooxygenase family.</text>
</comment>
<organism evidence="3 5">
    <name type="scientific">Didymodactylos carnosus</name>
    <dbReference type="NCBI Taxonomy" id="1234261"/>
    <lineage>
        <taxon>Eukaryota</taxon>
        <taxon>Metazoa</taxon>
        <taxon>Spiralia</taxon>
        <taxon>Gnathifera</taxon>
        <taxon>Rotifera</taxon>
        <taxon>Eurotatoria</taxon>
        <taxon>Bdelloidea</taxon>
        <taxon>Philodinida</taxon>
        <taxon>Philodinidae</taxon>
        <taxon>Didymodactylos</taxon>
    </lineage>
</organism>
<feature type="domain" description="DOMON" evidence="2">
    <location>
        <begin position="19"/>
        <end position="134"/>
    </location>
</feature>
<dbReference type="Proteomes" id="UP000681722">
    <property type="component" value="Unassembled WGS sequence"/>
</dbReference>
<dbReference type="InterPro" id="IPR036939">
    <property type="entry name" value="Cu2_ascorb_mOase_N_sf"/>
</dbReference>
<evidence type="ECO:0000313" key="4">
    <source>
        <dbReference type="EMBL" id="CAF4284409.1"/>
    </source>
</evidence>
<dbReference type="PROSITE" id="PS50836">
    <property type="entry name" value="DOMON"/>
    <property type="match status" value="1"/>
</dbReference>
<dbReference type="InterPro" id="IPR008977">
    <property type="entry name" value="PHM/PNGase_F_dom_sf"/>
</dbReference>
<dbReference type="SMART" id="SM00664">
    <property type="entry name" value="DoH"/>
    <property type="match status" value="1"/>
</dbReference>
<evidence type="ECO:0000259" key="2">
    <source>
        <dbReference type="PROSITE" id="PS50836"/>
    </source>
</evidence>
<dbReference type="Proteomes" id="UP000663829">
    <property type="component" value="Unassembled WGS sequence"/>
</dbReference>
<gene>
    <name evidence="3" type="ORF">GPM918_LOCUS32736</name>
    <name evidence="4" type="ORF">SRO942_LOCUS33408</name>
</gene>
<comment type="caution">
    <text evidence="3">The sequence shown here is derived from an EMBL/GenBank/DDBJ whole genome shotgun (WGS) entry which is preliminary data.</text>
</comment>
<dbReference type="GO" id="GO:0042420">
    <property type="term" value="P:dopamine catabolic process"/>
    <property type="evidence" value="ECO:0007669"/>
    <property type="project" value="TreeGrafter"/>
</dbReference>
<dbReference type="OrthoDB" id="10003276at2759"/>
<evidence type="ECO:0000313" key="5">
    <source>
        <dbReference type="Proteomes" id="UP000663829"/>
    </source>
</evidence>
<dbReference type="GO" id="GO:0005507">
    <property type="term" value="F:copper ion binding"/>
    <property type="evidence" value="ECO:0007669"/>
    <property type="project" value="InterPro"/>
</dbReference>
<dbReference type="AlphaFoldDB" id="A0A815K1X9"/>
<dbReference type="InterPro" id="IPR000323">
    <property type="entry name" value="Cu2_ascorb_mOase_N"/>
</dbReference>
<sequence>MDLKDARKPIPVDKLPSANVAQLWWTVNDIEQEITFELHVKTIGWIALGITGGMKGADIAVGWVDYSGKAHIQDRFAFDEIKPVIDNTTQDWFVLQGQEQDGWTAIQFKRYFDTCDPMDVPIKSGTNILIFAYGLADLDSCPSNVDITYHDNRRGTRILPLRSYADQPGDEMLVGLDFFDLRFDNHKILIDSRNERLLHHLDLFECTSKDVVNDAELLDGICDEVLTGTRMCSSKLATAWAVGADVTTMYPEEAGYAVTSDIDSKYFMIKIHYDNPRQASNLRDSSGIRFYLANELRRYDLGYVLFGTLSRPASLAIPPKTEQFIVDSYCPPEATRNFPSSGINIGGPRTTDEMCSHTFSYYPFVDSLSACMTSIDETAWRTIMNTSSPIDNVNIEQWLRNLTWTPESVSQWQEFYNKAARLIVYDRGNYMDSEVLPAIPKYEDLKVEPCNKKAIRNSTDASCGEPNNSMASQHTLFLFALIFFVLKTIFASI</sequence>
<dbReference type="Gene3D" id="2.60.120.310">
    <property type="entry name" value="Copper type II, ascorbate-dependent monooxygenase, N-terminal domain"/>
    <property type="match status" value="1"/>
</dbReference>
<dbReference type="InterPro" id="IPR005018">
    <property type="entry name" value="DOMON_domain"/>
</dbReference>
<dbReference type="Gene3D" id="2.60.40.1210">
    <property type="entry name" value="Cellobiose dehydrogenase, cytochrome domain"/>
    <property type="match status" value="1"/>
</dbReference>
<dbReference type="GO" id="GO:0006589">
    <property type="term" value="P:octopamine biosynthetic process"/>
    <property type="evidence" value="ECO:0007669"/>
    <property type="project" value="TreeGrafter"/>
</dbReference>
<evidence type="ECO:0000313" key="3">
    <source>
        <dbReference type="EMBL" id="CAF1389723.1"/>
    </source>
</evidence>
<proteinExistence type="inferred from homology"/>
<dbReference type="EMBL" id="CAJOBC010082318">
    <property type="protein sequence ID" value="CAF4284409.1"/>
    <property type="molecule type" value="Genomic_DNA"/>
</dbReference>
<reference evidence="3" key="1">
    <citation type="submission" date="2021-02" db="EMBL/GenBank/DDBJ databases">
        <authorList>
            <person name="Nowell W R."/>
        </authorList>
    </citation>
    <scope>NUCLEOTIDE SEQUENCE</scope>
</reference>
<dbReference type="InterPro" id="IPR000945">
    <property type="entry name" value="DBH-like"/>
</dbReference>
<evidence type="ECO:0000256" key="1">
    <source>
        <dbReference type="ARBA" id="ARBA00010676"/>
    </source>
</evidence>
<dbReference type="GO" id="GO:0004500">
    <property type="term" value="F:dopamine beta-monooxygenase activity"/>
    <property type="evidence" value="ECO:0007669"/>
    <property type="project" value="InterPro"/>
</dbReference>
<name>A0A815K1X9_9BILA</name>
<dbReference type="InterPro" id="IPR045266">
    <property type="entry name" value="DOH_DOMON"/>
</dbReference>
<dbReference type="GO" id="GO:0005615">
    <property type="term" value="C:extracellular space"/>
    <property type="evidence" value="ECO:0007669"/>
    <property type="project" value="TreeGrafter"/>
</dbReference>
<dbReference type="SUPFAM" id="SSF49344">
    <property type="entry name" value="CBD9-like"/>
    <property type="match status" value="1"/>
</dbReference>
<dbReference type="GO" id="GO:0042421">
    <property type="term" value="P:norepinephrine biosynthetic process"/>
    <property type="evidence" value="ECO:0007669"/>
    <property type="project" value="TreeGrafter"/>
</dbReference>
<dbReference type="PANTHER" id="PTHR10157">
    <property type="entry name" value="DOPAMINE BETA HYDROXYLASE RELATED"/>
    <property type="match status" value="1"/>
</dbReference>
<accession>A0A815K1X9</accession>
<dbReference type="SUPFAM" id="SSF49742">
    <property type="entry name" value="PHM/PNGase F"/>
    <property type="match status" value="2"/>
</dbReference>
<dbReference type="Pfam" id="PF03351">
    <property type="entry name" value="DOMON"/>
    <property type="match status" value="1"/>
</dbReference>